<dbReference type="PANTHER" id="PTHR38471:SF2">
    <property type="entry name" value="FOUR HELIX BUNDLE PROTEIN"/>
    <property type="match status" value="1"/>
</dbReference>
<dbReference type="InterPro" id="IPR036583">
    <property type="entry name" value="23S_rRNA_IVS_sf"/>
</dbReference>
<accession>A0A932A901</accession>
<dbReference type="SUPFAM" id="SSF158446">
    <property type="entry name" value="IVS-encoded protein-like"/>
    <property type="match status" value="1"/>
</dbReference>
<evidence type="ECO:0000313" key="1">
    <source>
        <dbReference type="EMBL" id="MBI2678333.1"/>
    </source>
</evidence>
<reference evidence="1" key="1">
    <citation type="submission" date="2020-07" db="EMBL/GenBank/DDBJ databases">
        <title>Huge and variable diversity of episymbiotic CPR bacteria and DPANN archaea in groundwater ecosystems.</title>
        <authorList>
            <person name="He C.Y."/>
            <person name="Keren R."/>
            <person name="Whittaker M."/>
            <person name="Farag I.F."/>
            <person name="Doudna J."/>
            <person name="Cate J.H.D."/>
            <person name="Banfield J.F."/>
        </authorList>
    </citation>
    <scope>NUCLEOTIDE SEQUENCE</scope>
    <source>
        <strain evidence="1">NC_groundwater_580_Pr5_B-0.1um_64_19</strain>
    </source>
</reference>
<dbReference type="Gene3D" id="1.20.1440.60">
    <property type="entry name" value="23S rRNA-intervening sequence"/>
    <property type="match status" value="1"/>
</dbReference>
<dbReference type="Pfam" id="PF05635">
    <property type="entry name" value="23S_rRNA_IVP"/>
    <property type="match status" value="1"/>
</dbReference>
<dbReference type="Proteomes" id="UP000779809">
    <property type="component" value="Unassembled WGS sequence"/>
</dbReference>
<organism evidence="1 2">
    <name type="scientific">Candidatus Korobacter versatilis</name>
    <dbReference type="NCBI Taxonomy" id="658062"/>
    <lineage>
        <taxon>Bacteria</taxon>
        <taxon>Pseudomonadati</taxon>
        <taxon>Acidobacteriota</taxon>
        <taxon>Terriglobia</taxon>
        <taxon>Terriglobales</taxon>
        <taxon>Candidatus Korobacteraceae</taxon>
        <taxon>Candidatus Korobacter</taxon>
    </lineage>
</organism>
<dbReference type="PANTHER" id="PTHR38471">
    <property type="entry name" value="FOUR HELIX BUNDLE PROTEIN"/>
    <property type="match status" value="1"/>
</dbReference>
<evidence type="ECO:0000313" key="2">
    <source>
        <dbReference type="Proteomes" id="UP000779809"/>
    </source>
</evidence>
<dbReference type="AlphaFoldDB" id="A0A932A901"/>
<dbReference type="CDD" id="cd16377">
    <property type="entry name" value="23S_rRNA_IVP_like"/>
    <property type="match status" value="1"/>
</dbReference>
<name>A0A932A901_9BACT</name>
<sequence length="124" mass="13761">MSGAAPKKQSYRELIAWQKARQFTKTIYEVTAAFPKNETFGLTMQLRRAAVSIVSNIAEGQARYSKKEFVHFLRNSRGSLAEVETQIIVGEDLGYVTAVDARSCLGKADELNRIMAGLIGSMQE</sequence>
<dbReference type="InterPro" id="IPR012657">
    <property type="entry name" value="23S_rRNA-intervening_sequence"/>
</dbReference>
<comment type="caution">
    <text evidence="1">The sequence shown here is derived from an EMBL/GenBank/DDBJ whole genome shotgun (WGS) entry which is preliminary data.</text>
</comment>
<protein>
    <submittedName>
        <fullName evidence="1">Four helix bundle protein</fullName>
    </submittedName>
</protein>
<dbReference type="EMBL" id="JACPNR010000006">
    <property type="protein sequence ID" value="MBI2678333.1"/>
    <property type="molecule type" value="Genomic_DNA"/>
</dbReference>
<proteinExistence type="predicted"/>
<dbReference type="NCBIfam" id="TIGR02436">
    <property type="entry name" value="four helix bundle protein"/>
    <property type="match status" value="1"/>
</dbReference>
<gene>
    <name evidence="1" type="ORF">HYX28_06095</name>
</gene>